<organism evidence="3 4">
    <name type="scientific">Streptomyces poriferorum</name>
    <dbReference type="NCBI Taxonomy" id="2798799"/>
    <lineage>
        <taxon>Bacteria</taxon>
        <taxon>Bacillati</taxon>
        <taxon>Actinomycetota</taxon>
        <taxon>Actinomycetes</taxon>
        <taxon>Kitasatosporales</taxon>
        <taxon>Streptomycetaceae</taxon>
        <taxon>Streptomyces</taxon>
    </lineage>
</organism>
<sequence length="204" mass="21652">MSPESQGQNEHYLSVYRRNFRTWRGNRPFWAGLFTMLGGVPIAYFPYANMHLGNMTLAMSTTAGAGSLIIGVLLVTLGLTMWFHSIVRVFAGVAAILLALISIPVANIGGFLIGFLFALLGGALSVSWVPGEPQPDEAVPAQGLLGEAEEPELLGAEPDGLSFAKDPQAPVHSEGALYGMGVPEQQPAQYDTTVEADGGRHRAG</sequence>
<dbReference type="RefSeq" id="WP_219568201.1">
    <property type="nucleotide sequence ID" value="NZ_CP120988.1"/>
</dbReference>
<dbReference type="EMBL" id="CP120988">
    <property type="protein sequence ID" value="WLQ56300.1"/>
    <property type="molecule type" value="Genomic_DNA"/>
</dbReference>
<dbReference type="InterPro" id="IPR046096">
    <property type="entry name" value="DUF6114"/>
</dbReference>
<dbReference type="Proteomes" id="UP001235744">
    <property type="component" value="Chromosome"/>
</dbReference>
<evidence type="ECO:0000256" key="1">
    <source>
        <dbReference type="SAM" id="MobiDB-lite"/>
    </source>
</evidence>
<proteinExistence type="predicted"/>
<evidence type="ECO:0000256" key="2">
    <source>
        <dbReference type="SAM" id="Phobius"/>
    </source>
</evidence>
<keyword evidence="4" id="KW-1185">Reference proteome</keyword>
<feature type="transmembrane region" description="Helical" evidence="2">
    <location>
        <begin position="86"/>
        <end position="105"/>
    </location>
</feature>
<dbReference type="Pfam" id="PF19609">
    <property type="entry name" value="DUF6114"/>
    <property type="match status" value="1"/>
</dbReference>
<keyword evidence="2" id="KW-0472">Membrane</keyword>
<feature type="transmembrane region" description="Helical" evidence="2">
    <location>
        <begin position="28"/>
        <end position="45"/>
    </location>
</feature>
<feature type="transmembrane region" description="Helical" evidence="2">
    <location>
        <begin position="57"/>
        <end position="79"/>
    </location>
</feature>
<name>A0ABY9ILV9_9ACTN</name>
<accession>A0ABY9ILV9</accession>
<evidence type="ECO:0000313" key="3">
    <source>
        <dbReference type="EMBL" id="WLQ56300.1"/>
    </source>
</evidence>
<protein>
    <submittedName>
        <fullName evidence="3">DUF6114 domain-containing protein</fullName>
    </submittedName>
</protein>
<keyword evidence="2" id="KW-1133">Transmembrane helix</keyword>
<gene>
    <name evidence="3" type="ORF">P8A19_12985</name>
</gene>
<evidence type="ECO:0000313" key="4">
    <source>
        <dbReference type="Proteomes" id="UP001235744"/>
    </source>
</evidence>
<keyword evidence="2" id="KW-0812">Transmembrane</keyword>
<feature type="region of interest" description="Disordered" evidence="1">
    <location>
        <begin position="156"/>
        <end position="204"/>
    </location>
</feature>
<reference evidence="3 4" key="1">
    <citation type="submission" date="2023-03" db="EMBL/GenBank/DDBJ databases">
        <title>Isolation and description of six Streptomyces strains from soil environments, able to metabolize different microbial glucans.</title>
        <authorList>
            <person name="Widen T."/>
            <person name="Larsbrink J."/>
        </authorList>
    </citation>
    <scope>NUCLEOTIDE SEQUENCE [LARGE SCALE GENOMIC DNA]</scope>
    <source>
        <strain evidence="3 4">Alt2</strain>
    </source>
</reference>